<keyword evidence="3" id="KW-1185">Reference proteome</keyword>
<reference evidence="2 3" key="1">
    <citation type="submission" date="2020-02" db="EMBL/GenBank/DDBJ databases">
        <authorList>
            <person name="Ma Q."/>
            <person name="Huang Y."/>
            <person name="Song X."/>
            <person name="Pei D."/>
        </authorList>
    </citation>
    <scope>NUCLEOTIDE SEQUENCE [LARGE SCALE GENOMIC DNA]</scope>
    <source>
        <strain evidence="2">Sxm20200214</strain>
        <tissue evidence="2">Leaf</tissue>
    </source>
</reference>
<dbReference type="InterPro" id="IPR015410">
    <property type="entry name" value="DUF1985"/>
</dbReference>
<gene>
    <name evidence="2" type="ORF">Bca52824_072456</name>
</gene>
<feature type="domain" description="DUF1985" evidence="1">
    <location>
        <begin position="91"/>
        <end position="177"/>
    </location>
</feature>
<accession>A0A8X7Q9N5</accession>
<proteinExistence type="predicted"/>
<comment type="caution">
    <text evidence="2">The sequence shown here is derived from an EMBL/GenBank/DDBJ whole genome shotgun (WGS) entry which is preliminary data.</text>
</comment>
<dbReference type="AlphaFoldDB" id="A0A8X7Q9N5"/>
<dbReference type="Pfam" id="PF09331">
    <property type="entry name" value="DUF1985"/>
    <property type="match status" value="1"/>
</dbReference>
<evidence type="ECO:0000313" key="3">
    <source>
        <dbReference type="Proteomes" id="UP000886595"/>
    </source>
</evidence>
<dbReference type="Proteomes" id="UP000886595">
    <property type="component" value="Unassembled WGS sequence"/>
</dbReference>
<dbReference type="OrthoDB" id="1108790at2759"/>
<organism evidence="2 3">
    <name type="scientific">Brassica carinata</name>
    <name type="common">Ethiopian mustard</name>
    <name type="synonym">Abyssinian cabbage</name>
    <dbReference type="NCBI Taxonomy" id="52824"/>
    <lineage>
        <taxon>Eukaryota</taxon>
        <taxon>Viridiplantae</taxon>
        <taxon>Streptophyta</taxon>
        <taxon>Embryophyta</taxon>
        <taxon>Tracheophyta</taxon>
        <taxon>Spermatophyta</taxon>
        <taxon>Magnoliopsida</taxon>
        <taxon>eudicotyledons</taxon>
        <taxon>Gunneridae</taxon>
        <taxon>Pentapetalae</taxon>
        <taxon>rosids</taxon>
        <taxon>malvids</taxon>
        <taxon>Brassicales</taxon>
        <taxon>Brassicaceae</taxon>
        <taxon>Brassiceae</taxon>
        <taxon>Brassica</taxon>
    </lineage>
</organism>
<name>A0A8X7Q9N5_BRACI</name>
<protein>
    <recommendedName>
        <fullName evidence="1">DUF1985 domain-containing protein</fullName>
    </recommendedName>
</protein>
<evidence type="ECO:0000313" key="2">
    <source>
        <dbReference type="EMBL" id="KAG2265377.1"/>
    </source>
</evidence>
<sequence>MDIPELPRRLYTSGEEPEAHNSISYHTDNSKLHLALRKALTDGNLKSSRSRVWEFSSSSRSRDLVGLQGWFTTCSVSSWTLRRSMRCGLVGPEPLRFSLLEFENLTGLNCEYIEDLETPKCDVTPEMVSFWGMLGVHLEAGPTTDQIIAALKRSRGLVGEDAWRLAYLSIFTGFIEGRKFSTATTIYSGKASDGFRTV</sequence>
<evidence type="ECO:0000259" key="1">
    <source>
        <dbReference type="Pfam" id="PF09331"/>
    </source>
</evidence>
<dbReference type="EMBL" id="JAAMPC010000014">
    <property type="protein sequence ID" value="KAG2265377.1"/>
    <property type="molecule type" value="Genomic_DNA"/>
</dbReference>